<sequence>MSKTKNKGKVGANKSVGGNKALGSGGGPVNKGQEWSESICAAADGKGTLLGLQQLGPASNPQNLLITAALSNNPQCLLAAEQIIHLVDGWRYAAAATSAFLAHSNAAATHFAYYAELRAAMSLFAWSGIRAKWNGYFYLDKDGNKKITTKNPPTHTGIWDIWNQWTKRPDVELLLANSIHLHPVATLKNVVKAINFTIPQQALSQWGSDLVKVSEDHTARNTASYEAIWASAELTRMETKEAELVRDLWKLFLPDGGSLGFDAALCNHFISKRAPEDDEAGRKAFVEKVAKHIADNCGAPTEEISRRITVDSYVSKPFVLASEEKTNTDNVLCRAFLLLRIAMLALKRSLSVPGVSPVARKWLESWLEHAGLWSRSFDIDPIDIEVDYRDAVTDFSFPPPLPNSLWDGENSSRLAKLSRPDACIAWSLVA</sequence>
<dbReference type="RefSeq" id="WP_011657094.1">
    <property type="nucleotide sequence ID" value="NC_008390.1"/>
</dbReference>
<dbReference type="EMBL" id="CP000440">
    <property type="protein sequence ID" value="ABI87397.1"/>
    <property type="molecule type" value="Genomic_DNA"/>
</dbReference>
<dbReference type="GeneID" id="93089589"/>
<reference evidence="1" key="1">
    <citation type="submission" date="2009-01" db="EMBL/GenBank/DDBJ databases">
        <title>Complete sequence of Chromosome 1 of Burkholderia cepacia AMMD.</title>
        <authorList>
            <consortium name="US DOE Joint Genome Institute"/>
            <person name="Copeland A."/>
            <person name="Lucas S."/>
            <person name="Lapidus A."/>
            <person name="Barry K."/>
            <person name="Detter J.C."/>
            <person name="Glavina del Rio T."/>
            <person name="Hammon N."/>
            <person name="Israni S."/>
            <person name="Pitluck S."/>
            <person name="Bruce D."/>
            <person name="Chain P."/>
            <person name="Malfatti S."/>
            <person name="Shin M."/>
            <person name="Vergez L."/>
            <person name="Schmutz J."/>
            <person name="Larimer F."/>
            <person name="Land M."/>
            <person name="Hauser L."/>
            <person name="Kyrpides N."/>
            <person name="Kim E."/>
            <person name="Parke J."/>
            <person name="Coenye T."/>
            <person name="Konstantinidis K."/>
            <person name="Ramette A."/>
            <person name="Tiedje J."/>
            <person name="Richardson P."/>
        </authorList>
    </citation>
    <scope>NUCLEOTIDE SEQUENCE [LARGE SCALE GENOMIC DNA]</scope>
    <source>
        <strain evidence="1">AMMD</strain>
    </source>
</reference>
<name>Q0BEM6_BURCM</name>
<keyword evidence="2" id="KW-1185">Reference proteome</keyword>
<gene>
    <name evidence="1" type="ordered locus">Bamb_1841</name>
</gene>
<accession>Q0BEM6</accession>
<evidence type="ECO:0000313" key="1">
    <source>
        <dbReference type="EMBL" id="ABI87397.1"/>
    </source>
</evidence>
<proteinExistence type="predicted"/>
<dbReference type="KEGG" id="bam:Bamb_1841"/>
<dbReference type="PATRIC" id="fig|339670.21.peg.3116"/>
<dbReference type="Proteomes" id="UP000000662">
    <property type="component" value="Chromosome 1"/>
</dbReference>
<protein>
    <submittedName>
        <fullName evidence="1">Uncharacterized protein</fullName>
    </submittedName>
</protein>
<dbReference type="AlphaFoldDB" id="Q0BEM6"/>
<evidence type="ECO:0000313" key="2">
    <source>
        <dbReference type="Proteomes" id="UP000000662"/>
    </source>
</evidence>
<dbReference type="eggNOG" id="ENOG5032UGP">
    <property type="taxonomic scope" value="Bacteria"/>
</dbReference>
<organism evidence="1 2">
    <name type="scientific">Burkholderia ambifaria (strain ATCC BAA-244 / DSM 16087 / CCUG 44356 / LMG 19182 / AMMD)</name>
    <name type="common">Burkholderia cepacia (strain AMMD)</name>
    <dbReference type="NCBI Taxonomy" id="339670"/>
    <lineage>
        <taxon>Bacteria</taxon>
        <taxon>Pseudomonadati</taxon>
        <taxon>Pseudomonadota</taxon>
        <taxon>Betaproteobacteria</taxon>
        <taxon>Burkholderiales</taxon>
        <taxon>Burkholderiaceae</taxon>
        <taxon>Burkholderia</taxon>
        <taxon>Burkholderia cepacia complex</taxon>
    </lineage>
</organism>